<evidence type="ECO:0000313" key="3">
    <source>
        <dbReference type="Proteomes" id="UP000054097"/>
    </source>
</evidence>
<protein>
    <recommendedName>
        <fullName evidence="4">Phytanoyl-CoA dioxygenase</fullName>
    </recommendedName>
</protein>
<dbReference type="HOGENOM" id="CLU_053011_0_0_1"/>
<proteinExistence type="predicted"/>
<name>A0A0C3BB20_SERVB</name>
<reference evidence="3" key="2">
    <citation type="submission" date="2015-01" db="EMBL/GenBank/DDBJ databases">
        <title>Evolutionary Origins and Diversification of the Mycorrhizal Mutualists.</title>
        <authorList>
            <consortium name="DOE Joint Genome Institute"/>
            <consortium name="Mycorrhizal Genomics Consortium"/>
            <person name="Kohler A."/>
            <person name="Kuo A."/>
            <person name="Nagy L.G."/>
            <person name="Floudas D."/>
            <person name="Copeland A."/>
            <person name="Barry K.W."/>
            <person name="Cichocki N."/>
            <person name="Veneault-Fourrey C."/>
            <person name="LaButti K."/>
            <person name="Lindquist E.A."/>
            <person name="Lipzen A."/>
            <person name="Lundell T."/>
            <person name="Morin E."/>
            <person name="Murat C."/>
            <person name="Riley R."/>
            <person name="Ohm R."/>
            <person name="Sun H."/>
            <person name="Tunlid A."/>
            <person name="Henrissat B."/>
            <person name="Grigoriev I.V."/>
            <person name="Hibbett D.S."/>
            <person name="Martin F."/>
        </authorList>
    </citation>
    <scope>NUCLEOTIDE SEQUENCE [LARGE SCALE GENOMIC DNA]</scope>
    <source>
        <strain evidence="3">MAFF 305830</strain>
    </source>
</reference>
<keyword evidence="3" id="KW-1185">Reference proteome</keyword>
<reference evidence="2 3" key="1">
    <citation type="submission" date="2014-04" db="EMBL/GenBank/DDBJ databases">
        <authorList>
            <consortium name="DOE Joint Genome Institute"/>
            <person name="Kuo A."/>
            <person name="Zuccaro A."/>
            <person name="Kohler A."/>
            <person name="Nagy L.G."/>
            <person name="Floudas D."/>
            <person name="Copeland A."/>
            <person name="Barry K.W."/>
            <person name="Cichocki N."/>
            <person name="Veneault-Fourrey C."/>
            <person name="LaButti K."/>
            <person name="Lindquist E.A."/>
            <person name="Lipzen A."/>
            <person name="Lundell T."/>
            <person name="Morin E."/>
            <person name="Murat C."/>
            <person name="Sun H."/>
            <person name="Tunlid A."/>
            <person name="Henrissat B."/>
            <person name="Grigoriev I.V."/>
            <person name="Hibbett D.S."/>
            <person name="Martin F."/>
            <person name="Nordberg H.P."/>
            <person name="Cantor M.N."/>
            <person name="Hua S.X."/>
        </authorList>
    </citation>
    <scope>NUCLEOTIDE SEQUENCE [LARGE SCALE GENOMIC DNA]</scope>
    <source>
        <strain evidence="2 3">MAFF 305830</strain>
    </source>
</reference>
<evidence type="ECO:0000256" key="1">
    <source>
        <dbReference type="SAM" id="MobiDB-lite"/>
    </source>
</evidence>
<evidence type="ECO:0008006" key="4">
    <source>
        <dbReference type="Google" id="ProtNLM"/>
    </source>
</evidence>
<accession>A0A0C3BB20</accession>
<dbReference type="OrthoDB" id="4664297at2759"/>
<feature type="region of interest" description="Disordered" evidence="1">
    <location>
        <begin position="1"/>
        <end position="20"/>
    </location>
</feature>
<evidence type="ECO:0000313" key="2">
    <source>
        <dbReference type="EMBL" id="KIM28616.1"/>
    </source>
</evidence>
<organism evidence="2 3">
    <name type="scientific">Serendipita vermifera MAFF 305830</name>
    <dbReference type="NCBI Taxonomy" id="933852"/>
    <lineage>
        <taxon>Eukaryota</taxon>
        <taxon>Fungi</taxon>
        <taxon>Dikarya</taxon>
        <taxon>Basidiomycota</taxon>
        <taxon>Agaricomycotina</taxon>
        <taxon>Agaricomycetes</taxon>
        <taxon>Sebacinales</taxon>
        <taxon>Serendipitaceae</taxon>
        <taxon>Serendipita</taxon>
    </lineage>
</organism>
<dbReference type="SUPFAM" id="SSF51197">
    <property type="entry name" value="Clavaminate synthase-like"/>
    <property type="match status" value="1"/>
</dbReference>
<dbReference type="Proteomes" id="UP000054097">
    <property type="component" value="Unassembled WGS sequence"/>
</dbReference>
<dbReference type="EMBL" id="KN824292">
    <property type="protein sequence ID" value="KIM28616.1"/>
    <property type="molecule type" value="Genomic_DNA"/>
</dbReference>
<feature type="compositionally biased region" description="Polar residues" evidence="1">
    <location>
        <begin position="7"/>
        <end position="18"/>
    </location>
</feature>
<dbReference type="AlphaFoldDB" id="A0A0C3BB20"/>
<sequence>MAIRSLSYPSSPRTTPMAPQSYKVLSPEDVDHFLRHGFVRIPQVLTPEQVSDFTSGLWTRLGYSPTDKTTWTTERINMPSHRSMALQDFAPKAWGAMCDLLGGEDRIDPSSAIWGDSFICNFGSQKWDEMNEKYLAGEDGVDNPNNPKKLDNWHVDGDFFIHFLDSPEQGLLVIPLFSDVVNNGGATMVSPDGIGKLAKWLMDHPQGVLPRMKPVVESSSLDEKGDHGALGWYQSVIQECEDFREMTGNAGDVVLMHPLMLHSASRNLLRTHRIITNPAVSLRSPFNLDREDPSEYSLVEQKTLRELAKIQGDDSLEKGLKGWKIVGERKRLIPERIRIQAEMRRKEEARLRGEMVAEGNEFSKMVMV</sequence>
<dbReference type="Gene3D" id="2.60.120.620">
    <property type="entry name" value="q2cbj1_9rhob like domain"/>
    <property type="match status" value="1"/>
</dbReference>
<gene>
    <name evidence="2" type="ORF">M408DRAFT_329381</name>
</gene>